<sequence length="406" mass="46416">MAQGSSSVGREQIGAGTGAEGVCHDIFHVEGTVGNILSWLPPVSLAKARSVCSLWNRIIITQKSRNTTLCCILSCPLKKMKQLTPGGSWQWERDIIHDGRAYDHSTDSWMTIPLPKSAFNSCMSLFPKAANVGLVALRDRVPFQPLVHFWVGNPMTNSWRQIAGASDPDQGPGFDNTYELIVHEESKSYKIVHFFYSKTRPVLRTHIYNSRTEEWSQGATFPRQGPIYIGSSAVRKGSIYFLQERAIPDSIPYQMKLCVVRYDVERDEFSVMVSSGPYTIYQIMPFRLIFNPSDDSEEQIPSIVAQIYDSDQNEVRKVGLLRFKAAHQRWVWDENWEVDAIEWFPNRYSGSNFSMTGEARYLYTICRQSYNKETQTERMICAEIQRMLPSWGHVLFSHQSLARSCH</sequence>
<dbReference type="PANTHER" id="PTHR31672">
    <property type="entry name" value="BNACNNG10540D PROTEIN"/>
    <property type="match status" value="1"/>
</dbReference>
<keyword evidence="3" id="KW-1185">Reference proteome</keyword>
<dbReference type="InterPro" id="IPR050796">
    <property type="entry name" value="SCF_F-box_component"/>
</dbReference>
<dbReference type="Gene3D" id="2.120.10.80">
    <property type="entry name" value="Kelch-type beta propeller"/>
    <property type="match status" value="1"/>
</dbReference>
<dbReference type="SUPFAM" id="SSF81383">
    <property type="entry name" value="F-box domain"/>
    <property type="match status" value="1"/>
</dbReference>
<name>A0A176VKD1_MARPO</name>
<protein>
    <recommendedName>
        <fullName evidence="1">F-box domain-containing protein</fullName>
    </recommendedName>
</protein>
<dbReference type="InterPro" id="IPR015915">
    <property type="entry name" value="Kelch-typ_b-propeller"/>
</dbReference>
<dbReference type="SUPFAM" id="SSF117281">
    <property type="entry name" value="Kelch motif"/>
    <property type="match status" value="1"/>
</dbReference>
<reference evidence="2" key="1">
    <citation type="submission" date="2016-03" db="EMBL/GenBank/DDBJ databases">
        <title>Mechanisms controlling the formation of the plant cell surface in tip-growing cells are functionally conserved among land plants.</title>
        <authorList>
            <person name="Honkanen S."/>
            <person name="Jones V.A."/>
            <person name="Morieri G."/>
            <person name="Champion C."/>
            <person name="Hetherington A.J."/>
            <person name="Kelly S."/>
            <person name="Saint-Marcoux D."/>
            <person name="Proust H."/>
            <person name="Prescott H."/>
            <person name="Dolan L."/>
        </authorList>
    </citation>
    <scope>NUCLEOTIDE SEQUENCE [LARGE SCALE GENOMIC DNA]</scope>
    <source>
        <tissue evidence="2">Whole gametophyte</tissue>
    </source>
</reference>
<dbReference type="AlphaFoldDB" id="A0A176VKD1"/>
<evidence type="ECO:0000313" key="2">
    <source>
        <dbReference type="EMBL" id="OAE20405.1"/>
    </source>
</evidence>
<evidence type="ECO:0000313" key="3">
    <source>
        <dbReference type="Proteomes" id="UP000077202"/>
    </source>
</evidence>
<gene>
    <name evidence="2" type="ORF">AXG93_4905s1050</name>
</gene>
<dbReference type="EMBL" id="LVLJ01003617">
    <property type="protein sequence ID" value="OAE20405.1"/>
    <property type="molecule type" value="Genomic_DNA"/>
</dbReference>
<feature type="domain" description="F-box" evidence="1">
    <location>
        <begin position="35"/>
        <end position="63"/>
    </location>
</feature>
<dbReference type="InterPro" id="IPR001810">
    <property type="entry name" value="F-box_dom"/>
</dbReference>
<comment type="caution">
    <text evidence="2">The sequence shown here is derived from an EMBL/GenBank/DDBJ whole genome shotgun (WGS) entry which is preliminary data.</text>
</comment>
<dbReference type="Pfam" id="PF00646">
    <property type="entry name" value="F-box"/>
    <property type="match status" value="1"/>
</dbReference>
<proteinExistence type="predicted"/>
<accession>A0A176VKD1</accession>
<evidence type="ECO:0000259" key="1">
    <source>
        <dbReference type="Pfam" id="PF00646"/>
    </source>
</evidence>
<organism evidence="2 3">
    <name type="scientific">Marchantia polymorpha subsp. ruderalis</name>
    <dbReference type="NCBI Taxonomy" id="1480154"/>
    <lineage>
        <taxon>Eukaryota</taxon>
        <taxon>Viridiplantae</taxon>
        <taxon>Streptophyta</taxon>
        <taxon>Embryophyta</taxon>
        <taxon>Marchantiophyta</taxon>
        <taxon>Marchantiopsida</taxon>
        <taxon>Marchantiidae</taxon>
        <taxon>Marchantiales</taxon>
        <taxon>Marchantiaceae</taxon>
        <taxon>Marchantia</taxon>
    </lineage>
</organism>
<dbReference type="Proteomes" id="UP000077202">
    <property type="component" value="Unassembled WGS sequence"/>
</dbReference>
<dbReference type="InterPro" id="IPR036047">
    <property type="entry name" value="F-box-like_dom_sf"/>
</dbReference>